<name>A0ABU9YIV8_9PROT</name>
<evidence type="ECO:0000313" key="1">
    <source>
        <dbReference type="EMBL" id="MEN2988718.1"/>
    </source>
</evidence>
<dbReference type="Proteomes" id="UP001413721">
    <property type="component" value="Unassembled WGS sequence"/>
</dbReference>
<evidence type="ECO:0008006" key="3">
    <source>
        <dbReference type="Google" id="ProtNLM"/>
    </source>
</evidence>
<reference evidence="1 2" key="1">
    <citation type="submission" date="2024-03" db="EMBL/GenBank/DDBJ databases">
        <title>High-quality draft genome sequencing of Tistrella sp. BH-R2-4.</title>
        <authorList>
            <person name="Dong C."/>
        </authorList>
    </citation>
    <scope>NUCLEOTIDE SEQUENCE [LARGE SCALE GENOMIC DNA]</scope>
    <source>
        <strain evidence="1 2">BH-R2-4</strain>
    </source>
</reference>
<accession>A0ABU9YIV8</accession>
<keyword evidence="2" id="KW-1185">Reference proteome</keyword>
<evidence type="ECO:0000313" key="2">
    <source>
        <dbReference type="Proteomes" id="UP001413721"/>
    </source>
</evidence>
<protein>
    <recommendedName>
        <fullName evidence="3">HpcH/HpaI aldolase/citrate lyase domain-containing protein</fullName>
    </recommendedName>
</protein>
<sequence length="133" mass="13406">MTEASPDTSPCPDTPPCPDTSPWLIAAQADVMRLAAAIEAGTIARPARVATPPGLLATGGIGWVMEICRLLAATPATAGIRLLVDCGDDAARAHRLAQLGAADLILAAPPAVLDAVKAAASGGISVMEAEMRL</sequence>
<gene>
    <name evidence="1" type="ORF">WG926_10430</name>
</gene>
<comment type="caution">
    <text evidence="1">The sequence shown here is derived from an EMBL/GenBank/DDBJ whole genome shotgun (WGS) entry which is preliminary data.</text>
</comment>
<dbReference type="EMBL" id="JBBKTW010000003">
    <property type="protein sequence ID" value="MEN2988718.1"/>
    <property type="molecule type" value="Genomic_DNA"/>
</dbReference>
<dbReference type="RefSeq" id="WP_345934408.1">
    <property type="nucleotide sequence ID" value="NZ_JBBKTV010000007.1"/>
</dbReference>
<organism evidence="1 2">
    <name type="scientific">Tistrella arctica</name>
    <dbReference type="NCBI Taxonomy" id="3133430"/>
    <lineage>
        <taxon>Bacteria</taxon>
        <taxon>Pseudomonadati</taxon>
        <taxon>Pseudomonadota</taxon>
        <taxon>Alphaproteobacteria</taxon>
        <taxon>Geminicoccales</taxon>
        <taxon>Geminicoccaceae</taxon>
        <taxon>Tistrella</taxon>
    </lineage>
</organism>
<proteinExistence type="predicted"/>